<dbReference type="EMBL" id="BSOS01000073">
    <property type="protein sequence ID" value="GLR67922.1"/>
    <property type="molecule type" value="Genomic_DNA"/>
</dbReference>
<protein>
    <submittedName>
        <fullName evidence="9">Ubiquinol-cytochrome c reductase iron-sulfur subunit</fullName>
    </submittedName>
</protein>
<dbReference type="PROSITE" id="PS51318">
    <property type="entry name" value="TAT"/>
    <property type="match status" value="1"/>
</dbReference>
<sequence>MAGTSEHAVGHGGDSRRDFLKILTVATGVVGAGAVIWPFIDALGPDADGTAAAHLIVDVAGIPENTAITVTWNGLPIYIRKLTAQQIADTQAVVTSTLVDPADFASRVKPGYDSFVVVVGLNTGSPCALEGNAPADPRGPFDGWLSPCDGSVYDPLGRVRGGPATKNLAIPRFKFINDAQIQFG</sequence>
<dbReference type="Gene3D" id="1.20.5.510">
    <property type="entry name" value="Single helix bin"/>
    <property type="match status" value="1"/>
</dbReference>
<evidence type="ECO:0000256" key="4">
    <source>
        <dbReference type="ARBA" id="ARBA00022967"/>
    </source>
</evidence>
<evidence type="ECO:0000256" key="1">
    <source>
        <dbReference type="ARBA" id="ARBA00010651"/>
    </source>
</evidence>
<reference evidence="10" key="1">
    <citation type="journal article" date="2019" name="Int. J. Syst. Evol. Microbiol.">
        <title>The Global Catalogue of Microorganisms (GCM) 10K type strain sequencing project: providing services to taxonomists for standard genome sequencing and annotation.</title>
        <authorList>
            <consortium name="The Broad Institute Genomics Platform"/>
            <consortium name="The Broad Institute Genome Sequencing Center for Infectious Disease"/>
            <person name="Wu L."/>
            <person name="Ma J."/>
        </authorList>
    </citation>
    <scope>NUCLEOTIDE SEQUENCE [LARGE SCALE GENOMIC DNA]</scope>
    <source>
        <strain evidence="10">NBRC 112502</strain>
    </source>
</reference>
<dbReference type="Pfam" id="PF10399">
    <property type="entry name" value="UCR_Fe-S_N"/>
    <property type="match status" value="1"/>
</dbReference>
<dbReference type="Proteomes" id="UP001156641">
    <property type="component" value="Unassembled WGS sequence"/>
</dbReference>
<evidence type="ECO:0000313" key="9">
    <source>
        <dbReference type="EMBL" id="GLR67922.1"/>
    </source>
</evidence>
<evidence type="ECO:0000256" key="7">
    <source>
        <dbReference type="ARBA" id="ARBA00023136"/>
    </source>
</evidence>
<dbReference type="InterPro" id="IPR014349">
    <property type="entry name" value="Rieske_Fe-S_prot"/>
</dbReference>
<dbReference type="RefSeq" id="WP_284258723.1">
    <property type="nucleotide sequence ID" value="NZ_BSOS01000073.1"/>
</dbReference>
<evidence type="ECO:0000259" key="8">
    <source>
        <dbReference type="Pfam" id="PF10399"/>
    </source>
</evidence>
<keyword evidence="5" id="KW-0249">Electron transport</keyword>
<dbReference type="NCBIfam" id="TIGR01409">
    <property type="entry name" value="TAT_signal_seq"/>
    <property type="match status" value="1"/>
</dbReference>
<evidence type="ECO:0000256" key="5">
    <source>
        <dbReference type="ARBA" id="ARBA00022982"/>
    </source>
</evidence>
<dbReference type="InterPro" id="IPR006311">
    <property type="entry name" value="TAT_signal"/>
</dbReference>
<accession>A0ABQ6A873</accession>
<evidence type="ECO:0000313" key="10">
    <source>
        <dbReference type="Proteomes" id="UP001156641"/>
    </source>
</evidence>
<dbReference type="InterPro" id="IPR006317">
    <property type="entry name" value="Ubiquinol_cyt_c_Rdtase_Fe-S-su"/>
</dbReference>
<feature type="domain" description="Ubiquitinol-cytochrome C reductase Fe-S subunit TAT signal" evidence="8">
    <location>
        <begin position="11"/>
        <end position="46"/>
    </location>
</feature>
<dbReference type="SUPFAM" id="SSF50022">
    <property type="entry name" value="ISP domain"/>
    <property type="match status" value="1"/>
</dbReference>
<keyword evidence="6" id="KW-1133">Transmembrane helix</keyword>
<organism evidence="9 10">
    <name type="scientific">Acidocella aquatica</name>
    <dbReference type="NCBI Taxonomy" id="1922313"/>
    <lineage>
        <taxon>Bacteria</taxon>
        <taxon>Pseudomonadati</taxon>
        <taxon>Pseudomonadota</taxon>
        <taxon>Alphaproteobacteria</taxon>
        <taxon>Acetobacterales</taxon>
        <taxon>Acidocellaceae</taxon>
        <taxon>Acidocella</taxon>
    </lineage>
</organism>
<gene>
    <name evidence="9" type="ORF">GCM10010909_26030</name>
</gene>
<dbReference type="InterPro" id="IPR019546">
    <property type="entry name" value="TAT_signal_bac_arc"/>
</dbReference>
<keyword evidence="7" id="KW-0472">Membrane</keyword>
<evidence type="ECO:0000256" key="2">
    <source>
        <dbReference type="ARBA" id="ARBA00022448"/>
    </source>
</evidence>
<comment type="similarity">
    <text evidence="1">Belongs to the Rieske iron-sulfur protein family.</text>
</comment>
<dbReference type="PANTHER" id="PTHR10134">
    <property type="entry name" value="CYTOCHROME B-C1 COMPLEX SUBUNIT RIESKE, MITOCHONDRIAL"/>
    <property type="match status" value="1"/>
</dbReference>
<comment type="caution">
    <text evidence="9">The sequence shown here is derived from an EMBL/GenBank/DDBJ whole genome shotgun (WGS) entry which is preliminary data.</text>
</comment>
<name>A0ABQ6A873_9PROT</name>
<keyword evidence="10" id="KW-1185">Reference proteome</keyword>
<proteinExistence type="inferred from homology"/>
<dbReference type="NCBIfam" id="TIGR01416">
    <property type="entry name" value="Rieske_proteo"/>
    <property type="match status" value="1"/>
</dbReference>
<dbReference type="InterPro" id="IPR036922">
    <property type="entry name" value="Rieske_2Fe-2S_sf"/>
</dbReference>
<dbReference type="InterPro" id="IPR019470">
    <property type="entry name" value="Ubiq_cytC_Rdtase_Fe-S_su_TAT"/>
</dbReference>
<evidence type="ECO:0000256" key="3">
    <source>
        <dbReference type="ARBA" id="ARBA00022692"/>
    </source>
</evidence>
<keyword evidence="2" id="KW-0813">Transport</keyword>
<dbReference type="Gene3D" id="2.102.10.10">
    <property type="entry name" value="Rieske [2Fe-2S] iron-sulphur domain"/>
    <property type="match status" value="1"/>
</dbReference>
<evidence type="ECO:0000256" key="6">
    <source>
        <dbReference type="ARBA" id="ARBA00022989"/>
    </source>
</evidence>
<keyword evidence="4" id="KW-1278">Translocase</keyword>
<keyword evidence="3" id="KW-0812">Transmembrane</keyword>